<keyword evidence="3" id="KW-1185">Reference proteome</keyword>
<feature type="coiled-coil region" evidence="1">
    <location>
        <begin position="110"/>
        <end position="187"/>
    </location>
</feature>
<dbReference type="OrthoDB" id="5864070at2759"/>
<dbReference type="STRING" id="42156.A0A3P7JN61"/>
<keyword evidence="1" id="KW-0175">Coiled coil</keyword>
<feature type="coiled-coil region" evidence="1">
    <location>
        <begin position="402"/>
        <end position="429"/>
    </location>
</feature>
<dbReference type="EMBL" id="UYRX01001947">
    <property type="protein sequence ID" value="VDM92444.1"/>
    <property type="molecule type" value="Genomic_DNA"/>
</dbReference>
<gene>
    <name evidence="2" type="ORF">NLS_LOCUS9795</name>
</gene>
<dbReference type="AlphaFoldDB" id="A0A3P7JN61"/>
<feature type="coiled-coil region" evidence="1">
    <location>
        <begin position="292"/>
        <end position="373"/>
    </location>
</feature>
<reference evidence="2 3" key="1">
    <citation type="submission" date="2018-08" db="EMBL/GenBank/DDBJ databases">
        <authorList>
            <person name="Laetsch R D."/>
            <person name="Stevens L."/>
            <person name="Kumar S."/>
            <person name="Blaxter L. M."/>
        </authorList>
    </citation>
    <scope>NUCLEOTIDE SEQUENCE [LARGE SCALE GENOMIC DNA]</scope>
</reference>
<dbReference type="Proteomes" id="UP000277928">
    <property type="component" value="Unassembled WGS sequence"/>
</dbReference>
<accession>A0A3P7JN61</accession>
<dbReference type="OMA" id="KQQRQNW"/>
<feature type="coiled-coil region" evidence="1">
    <location>
        <begin position="655"/>
        <end position="692"/>
    </location>
</feature>
<feature type="non-terminal residue" evidence="2">
    <location>
        <position position="730"/>
    </location>
</feature>
<proteinExistence type="predicted"/>
<feature type="coiled-coil region" evidence="1">
    <location>
        <begin position="24"/>
        <end position="84"/>
    </location>
</feature>
<organism evidence="2 3">
    <name type="scientific">Litomosoides sigmodontis</name>
    <name type="common">Filarial nematode worm</name>
    <dbReference type="NCBI Taxonomy" id="42156"/>
    <lineage>
        <taxon>Eukaryota</taxon>
        <taxon>Metazoa</taxon>
        <taxon>Ecdysozoa</taxon>
        <taxon>Nematoda</taxon>
        <taxon>Chromadorea</taxon>
        <taxon>Rhabditida</taxon>
        <taxon>Spirurina</taxon>
        <taxon>Spiruromorpha</taxon>
        <taxon>Filarioidea</taxon>
        <taxon>Onchocercidae</taxon>
        <taxon>Litomosoides</taxon>
    </lineage>
</organism>
<evidence type="ECO:0000313" key="3">
    <source>
        <dbReference type="Proteomes" id="UP000277928"/>
    </source>
</evidence>
<name>A0A3P7JN61_LITSI</name>
<evidence type="ECO:0000256" key="1">
    <source>
        <dbReference type="SAM" id="Coils"/>
    </source>
</evidence>
<sequence length="730" mass="86100">MIMGRLEDEKTAAENLENIDEKSIQNYKELLHSKDEQLETLQLKFETLQIELQELQAQSMLESNVEREKEMERLRKELIDATKVARELFDVTVKRSKKVDVSGTHTQHEVAALTEAVEKLHSEIKQREMENDQLVRSLEIKDIENQKINAELKRLREEMFGSADDEISRLERQLNFREQQIEKLTAKCSLLQVELSSTFDVSDQKPADSVSAMKSVQKSLISEEERIDERSEMEEEEVADDDVKFLRETKKSDVESYPEDVLKAKKRPLKSGRKKEAHEGGLESLEASAMIISSLNHELMLLMQELDEKDRQLQCMEKSVQRAASSIDELKVKFFNLQKEVSANGMMQHGKAIDELRKKMECYEIEIEEHHKLADSIRLGGDEMQQKVEEMNRHVVAERLRNLQLQRKLEIVERNRNNQNIEFRKCERNFQEQRLLHVRQFKIANYEADLATIEIARLQTLLLHSVPKKDYDKLLSQHKQLLASDDNHKLISDFKNDELKNECIVVNLLEMNDETKNAEMVVENSHLKEMISVLRSQNEYWQIEVEKIRQQNTEMMQFMEDIESESEMKSLLVALERRFLKALSDRAEFSQNQKLTDHQILDQQNEFARKKRSWTNERKKLIQMIRSLQSLFQRMRSNSMELLTVQEMQQYKMKLAEINANYAKSEIYREEIEKEKEALNLQQRHAEALRKSYELMQENDYNVIKLRQSLQASHLNMLNVKKQLENAEIQ</sequence>
<evidence type="ECO:0000313" key="2">
    <source>
        <dbReference type="EMBL" id="VDM92444.1"/>
    </source>
</evidence>
<protein>
    <submittedName>
        <fullName evidence="2">Uncharacterized protein</fullName>
    </submittedName>
</protein>